<reference evidence="1" key="1">
    <citation type="submission" date="2024-05" db="EMBL/GenBank/DDBJ databases">
        <title>Isolation and characterization of Sporomusa carbonis sp. nov., a carboxydotrophic hydrogenogen in the genus of Sporomusa isolated from a charcoal burning pile.</title>
        <authorList>
            <person name="Boeer T."/>
            <person name="Rosenbaum F."/>
            <person name="Eysell L."/>
            <person name="Mueller V."/>
            <person name="Daniel R."/>
            <person name="Poehlein A."/>
        </authorList>
    </citation>
    <scope>NUCLEOTIDE SEQUENCE [LARGE SCALE GENOMIC DNA]</scope>
    <source>
        <strain evidence="1">DSM 10669</strain>
    </source>
</reference>
<keyword evidence="2" id="KW-1185">Reference proteome</keyword>
<organism evidence="1 2">
    <name type="scientific">Sporomusa silvacetica DSM 10669</name>
    <dbReference type="NCBI Taxonomy" id="1123289"/>
    <lineage>
        <taxon>Bacteria</taxon>
        <taxon>Bacillati</taxon>
        <taxon>Bacillota</taxon>
        <taxon>Negativicutes</taxon>
        <taxon>Selenomonadales</taxon>
        <taxon>Sporomusaceae</taxon>
        <taxon>Sporomusa</taxon>
    </lineage>
</organism>
<proteinExistence type="predicted"/>
<evidence type="ECO:0000313" key="1">
    <source>
        <dbReference type="EMBL" id="XFO67340.1"/>
    </source>
</evidence>
<dbReference type="Proteomes" id="UP000216752">
    <property type="component" value="Chromosome"/>
</dbReference>
<sequence>MIIVIEEQARSYIARKLDQPAISISLEERPRGV</sequence>
<accession>A0ABZ3INV1</accession>
<protein>
    <submittedName>
        <fullName evidence="1">Uncharacterized protein</fullName>
    </submittedName>
</protein>
<dbReference type="EMBL" id="CP155573">
    <property type="protein sequence ID" value="XFO67340.1"/>
    <property type="molecule type" value="Genomic_DNA"/>
</dbReference>
<gene>
    <name evidence="1" type="ORF">SPSIL_035380</name>
</gene>
<name>A0ABZ3INV1_9FIRM</name>
<evidence type="ECO:0000313" key="2">
    <source>
        <dbReference type="Proteomes" id="UP000216752"/>
    </source>
</evidence>